<dbReference type="PROSITE" id="PS50012">
    <property type="entry name" value="RCC1_3"/>
    <property type="match status" value="4"/>
</dbReference>
<accession>A0A5B2TTK3</accession>
<feature type="domain" description="RCC1-like" evidence="5">
    <location>
        <begin position="133"/>
        <end position="375"/>
    </location>
</feature>
<evidence type="ECO:0000256" key="2">
    <source>
        <dbReference type="ARBA" id="ARBA00022729"/>
    </source>
</evidence>
<dbReference type="Gene3D" id="2.130.10.30">
    <property type="entry name" value="Regulator of chromosome condensation 1/beta-lactamase-inhibitor protein II"/>
    <property type="match status" value="3"/>
</dbReference>
<dbReference type="GO" id="GO:0005737">
    <property type="term" value="C:cytoplasm"/>
    <property type="evidence" value="ECO:0007669"/>
    <property type="project" value="TreeGrafter"/>
</dbReference>
<reference evidence="6 7" key="1">
    <citation type="journal article" date="2015" name="Int. J. Syst. Evol. Microbiol.">
        <title>Chryseobacterium sediminis sp. nov., isolated from a river sediment.</title>
        <authorList>
            <person name="Kampfer P."/>
            <person name="Busse H.J."/>
            <person name="McInroy J.A."/>
            <person name="Glaeser S.P."/>
        </authorList>
    </citation>
    <scope>NUCLEOTIDE SEQUENCE [LARGE SCALE GENOMIC DNA]</scope>
    <source>
        <strain evidence="6 7">IMT-174</strain>
    </source>
</reference>
<dbReference type="EMBL" id="VUNZ01000004">
    <property type="protein sequence ID" value="KAA2217684.1"/>
    <property type="molecule type" value="Genomic_DNA"/>
</dbReference>
<name>A0A5B2TTK3_9FLAO</name>
<dbReference type="PROSITE" id="PS00626">
    <property type="entry name" value="RCC1_2"/>
    <property type="match status" value="2"/>
</dbReference>
<protein>
    <submittedName>
        <fullName evidence="6">T9SS type A sorting domain-containing protein</fullName>
    </submittedName>
</protein>
<dbReference type="RefSeq" id="WP_149835172.1">
    <property type="nucleotide sequence ID" value="NZ_VUNZ01000004.1"/>
</dbReference>
<gene>
    <name evidence="6" type="ORF">FW780_18795</name>
</gene>
<keyword evidence="1" id="KW-0344">Guanine-nucleotide releasing factor</keyword>
<dbReference type="Proteomes" id="UP000323082">
    <property type="component" value="Unassembled WGS sequence"/>
</dbReference>
<sequence>MRKNRSIEKVFLLFLLTPFLAYSQCWKEISTGRWNSVGVKNDGTLWTWGNNWYGQLGDGTTDYKTSPVQIGNANWKSIITTPAEDYVLAIKSDDSLWGWGSNFHGLMGGAINENKTSPVEIGSAANIKNMSPGEHILTVRTDGTLWARGDNTFGQLGDGTITDQNFNYIQIGTGTNWKAVGVGVFHSIALKADGTLWAWGYNSTGQLGDGTNVYKTSPVQIGTDTNWKSISAGPNYNLALKTDGTLWAWGYNVNGKVGDGTTIDKFVPTQIGTSSDWKSIAAGVNHSLAIKNNGTLWAWGDNSTGQLGDGTYLNKLVPTQIGVQTNWKTAAGGYNHTLALKTDGSLWSWGNNGSGQLGDGTIVEKIIPTAISCPTSLTLQVNDNVIKNEGIVLYPNPANTSFMIKNLSGIKMVKVYNEEGRLIGSYTNINVINIQSLQQGIYWVKIEDLKGNTVIKKLIKTEEK</sequence>
<evidence type="ECO:0000259" key="5">
    <source>
        <dbReference type="Pfam" id="PF25390"/>
    </source>
</evidence>
<dbReference type="AlphaFoldDB" id="A0A5B2TTK3"/>
<keyword evidence="2" id="KW-0732">Signal</keyword>
<dbReference type="PANTHER" id="PTHR45982:SF1">
    <property type="entry name" value="REGULATOR OF CHROMOSOME CONDENSATION"/>
    <property type="match status" value="1"/>
</dbReference>
<evidence type="ECO:0000313" key="7">
    <source>
        <dbReference type="Proteomes" id="UP000323082"/>
    </source>
</evidence>
<proteinExistence type="predicted"/>
<dbReference type="PANTHER" id="PTHR45982">
    <property type="entry name" value="REGULATOR OF CHROMOSOME CONDENSATION"/>
    <property type="match status" value="1"/>
</dbReference>
<dbReference type="SUPFAM" id="SSF50985">
    <property type="entry name" value="RCC1/BLIP-II"/>
    <property type="match status" value="1"/>
</dbReference>
<comment type="caution">
    <text evidence="6">The sequence shown here is derived from an EMBL/GenBank/DDBJ whole genome shotgun (WGS) entry which is preliminary data.</text>
</comment>
<dbReference type="InterPro" id="IPR026444">
    <property type="entry name" value="Secre_tail"/>
</dbReference>
<dbReference type="InterPro" id="IPR058923">
    <property type="entry name" value="RCC1-like_dom"/>
</dbReference>
<dbReference type="InterPro" id="IPR051553">
    <property type="entry name" value="Ran_GTPase-activating"/>
</dbReference>
<dbReference type="Pfam" id="PF25390">
    <property type="entry name" value="WD40_RLD"/>
    <property type="match status" value="1"/>
</dbReference>
<dbReference type="PRINTS" id="PR00633">
    <property type="entry name" value="RCCNDNSATION"/>
</dbReference>
<dbReference type="Pfam" id="PF18962">
    <property type="entry name" value="Por_Secre_tail"/>
    <property type="match status" value="1"/>
</dbReference>
<dbReference type="InterPro" id="IPR009091">
    <property type="entry name" value="RCC1/BLIP-II"/>
</dbReference>
<dbReference type="InterPro" id="IPR000408">
    <property type="entry name" value="Reg_chr_condens"/>
</dbReference>
<feature type="domain" description="Secretion system C-terminal sorting" evidence="4">
    <location>
        <begin position="393"/>
        <end position="459"/>
    </location>
</feature>
<evidence type="ECO:0000259" key="4">
    <source>
        <dbReference type="Pfam" id="PF18962"/>
    </source>
</evidence>
<evidence type="ECO:0000256" key="3">
    <source>
        <dbReference type="ARBA" id="ARBA00022737"/>
    </source>
</evidence>
<dbReference type="NCBIfam" id="TIGR04183">
    <property type="entry name" value="Por_Secre_tail"/>
    <property type="match status" value="1"/>
</dbReference>
<keyword evidence="3" id="KW-0677">Repeat</keyword>
<dbReference type="Pfam" id="PF00415">
    <property type="entry name" value="RCC1"/>
    <property type="match status" value="1"/>
</dbReference>
<evidence type="ECO:0000256" key="1">
    <source>
        <dbReference type="ARBA" id="ARBA00022658"/>
    </source>
</evidence>
<evidence type="ECO:0000313" key="6">
    <source>
        <dbReference type="EMBL" id="KAA2217684.1"/>
    </source>
</evidence>
<dbReference type="GO" id="GO:0005085">
    <property type="term" value="F:guanyl-nucleotide exchange factor activity"/>
    <property type="evidence" value="ECO:0007669"/>
    <property type="project" value="TreeGrafter"/>
</dbReference>
<organism evidence="6 7">
    <name type="scientific">Chryseobacterium sediminis</name>
    <dbReference type="NCBI Taxonomy" id="1679494"/>
    <lineage>
        <taxon>Bacteria</taxon>
        <taxon>Pseudomonadati</taxon>
        <taxon>Bacteroidota</taxon>
        <taxon>Flavobacteriia</taxon>
        <taxon>Flavobacteriales</taxon>
        <taxon>Weeksellaceae</taxon>
        <taxon>Chryseobacterium group</taxon>
        <taxon>Chryseobacterium</taxon>
    </lineage>
</organism>
<dbReference type="OrthoDB" id="1081439at2"/>